<dbReference type="AlphaFoldDB" id="A0A914Y132"/>
<evidence type="ECO:0000313" key="2">
    <source>
        <dbReference type="WBParaSite" id="PSU_v2.g13917.t1"/>
    </source>
</evidence>
<organism evidence="1 2">
    <name type="scientific">Panagrolaimus superbus</name>
    <dbReference type="NCBI Taxonomy" id="310955"/>
    <lineage>
        <taxon>Eukaryota</taxon>
        <taxon>Metazoa</taxon>
        <taxon>Ecdysozoa</taxon>
        <taxon>Nematoda</taxon>
        <taxon>Chromadorea</taxon>
        <taxon>Rhabditida</taxon>
        <taxon>Tylenchina</taxon>
        <taxon>Panagrolaimomorpha</taxon>
        <taxon>Panagrolaimoidea</taxon>
        <taxon>Panagrolaimidae</taxon>
        <taxon>Panagrolaimus</taxon>
    </lineage>
</organism>
<evidence type="ECO:0000313" key="1">
    <source>
        <dbReference type="Proteomes" id="UP000887577"/>
    </source>
</evidence>
<reference evidence="2" key="1">
    <citation type="submission" date="2022-11" db="UniProtKB">
        <authorList>
            <consortium name="WormBaseParasite"/>
        </authorList>
    </citation>
    <scope>IDENTIFICATION</scope>
</reference>
<name>A0A914Y132_9BILA</name>
<keyword evidence="1" id="KW-1185">Reference proteome</keyword>
<accession>A0A914Y132</accession>
<proteinExistence type="predicted"/>
<dbReference type="Proteomes" id="UP000887577">
    <property type="component" value="Unplaced"/>
</dbReference>
<protein>
    <submittedName>
        <fullName evidence="2">Uncharacterized protein</fullName>
    </submittedName>
</protein>
<sequence length="160" mass="18339">MENLTGSFMDNAYKSTCGLSRGYSLNSLDGVLNTLIPTRIPGVTRSMLYIAERGTMAPIHTTNDEYFKECMALVPVIHKDFWESLLADKRAWNEYFGVDDRYRIPWKVWTALLPLKNKVCFGFTILLKYSVYYCYQIINGGSVVFLAAENRSSRKTPGYF</sequence>
<dbReference type="WBParaSite" id="PSU_v2.g13917.t1">
    <property type="protein sequence ID" value="PSU_v2.g13917.t1"/>
    <property type="gene ID" value="PSU_v2.g13917"/>
</dbReference>